<accession>A0A5Q2MZK7</accession>
<evidence type="ECO:0000313" key="1">
    <source>
        <dbReference type="EMBL" id="QGG46372.1"/>
    </source>
</evidence>
<organism evidence="1 2">
    <name type="scientific">Heliorestis convoluta</name>
    <dbReference type="NCBI Taxonomy" id="356322"/>
    <lineage>
        <taxon>Bacteria</taxon>
        <taxon>Bacillati</taxon>
        <taxon>Bacillota</taxon>
        <taxon>Clostridia</taxon>
        <taxon>Eubacteriales</taxon>
        <taxon>Heliobacteriaceae</taxon>
        <taxon>Heliorestis</taxon>
    </lineage>
</organism>
<evidence type="ECO:0000313" key="2">
    <source>
        <dbReference type="Proteomes" id="UP000366051"/>
    </source>
</evidence>
<reference evidence="2" key="1">
    <citation type="submission" date="2019-11" db="EMBL/GenBank/DDBJ databases">
        <title>Genome sequence of Heliorestis convoluta strain HH, an alkaliphilic and minimalistic phototrophic bacterium from a soda lake in Egypt.</title>
        <authorList>
            <person name="Dewey E.D."/>
            <person name="Stokes L.M."/>
            <person name="Burchell B.M."/>
            <person name="Shaffer K.N."/>
            <person name="Huntington A.M."/>
            <person name="Baker J.M."/>
            <person name="Nadendla S."/>
            <person name="Giglio M.G."/>
            <person name="Touchman J.W."/>
            <person name="Blankenship R.E."/>
            <person name="Madigan M.T."/>
            <person name="Sattley W.M."/>
        </authorList>
    </citation>
    <scope>NUCLEOTIDE SEQUENCE [LARGE SCALE GENOMIC DNA]</scope>
    <source>
        <strain evidence="2">HH</strain>
    </source>
</reference>
<dbReference type="Proteomes" id="UP000366051">
    <property type="component" value="Chromosome"/>
</dbReference>
<dbReference type="EMBL" id="CP045875">
    <property type="protein sequence ID" value="QGG46372.1"/>
    <property type="molecule type" value="Genomic_DNA"/>
</dbReference>
<dbReference type="AlphaFoldDB" id="A0A5Q2MZK7"/>
<sequence length="57" mass="6643">MLSATTCYRTVRSTRSIQYIIWQEKVNPKGALFVLKERLTQVHPSFTIKITKVFLIS</sequence>
<proteinExistence type="predicted"/>
<protein>
    <submittedName>
        <fullName evidence="1">Uncharacterized protein</fullName>
    </submittedName>
</protein>
<name>A0A5Q2MZK7_9FIRM</name>
<gene>
    <name evidence="1" type="ORF">FTV88_0193</name>
</gene>
<keyword evidence="2" id="KW-1185">Reference proteome</keyword>
<dbReference type="KEGG" id="hcv:FTV88_0193"/>